<name>A0A2G8LFW2_STIJA</name>
<protein>
    <submittedName>
        <fullName evidence="1">Putative rab-like protein 3 isoform X4</fullName>
    </submittedName>
</protein>
<dbReference type="STRING" id="307972.A0A2G8LFW2"/>
<keyword evidence="2" id="KW-1185">Reference proteome</keyword>
<accession>A0A2G8LFW2</accession>
<organism evidence="1 2">
    <name type="scientific">Stichopus japonicus</name>
    <name type="common">Sea cucumber</name>
    <dbReference type="NCBI Taxonomy" id="307972"/>
    <lineage>
        <taxon>Eukaryota</taxon>
        <taxon>Metazoa</taxon>
        <taxon>Echinodermata</taxon>
        <taxon>Eleutherozoa</taxon>
        <taxon>Echinozoa</taxon>
        <taxon>Holothuroidea</taxon>
        <taxon>Aspidochirotacea</taxon>
        <taxon>Aspidochirotida</taxon>
        <taxon>Stichopodidae</taxon>
        <taxon>Apostichopus</taxon>
    </lineage>
</organism>
<dbReference type="Proteomes" id="UP000230750">
    <property type="component" value="Unassembled WGS sequence"/>
</dbReference>
<dbReference type="AlphaFoldDB" id="A0A2G8LFW2"/>
<reference evidence="1 2" key="1">
    <citation type="journal article" date="2017" name="PLoS Biol.">
        <title>The sea cucumber genome provides insights into morphological evolution and visceral regeneration.</title>
        <authorList>
            <person name="Zhang X."/>
            <person name="Sun L."/>
            <person name="Yuan J."/>
            <person name="Sun Y."/>
            <person name="Gao Y."/>
            <person name="Zhang L."/>
            <person name="Li S."/>
            <person name="Dai H."/>
            <person name="Hamel J.F."/>
            <person name="Liu C."/>
            <person name="Yu Y."/>
            <person name="Liu S."/>
            <person name="Lin W."/>
            <person name="Guo K."/>
            <person name="Jin S."/>
            <person name="Xu P."/>
            <person name="Storey K.B."/>
            <person name="Huan P."/>
            <person name="Zhang T."/>
            <person name="Zhou Y."/>
            <person name="Zhang J."/>
            <person name="Lin C."/>
            <person name="Li X."/>
            <person name="Xing L."/>
            <person name="Huo D."/>
            <person name="Sun M."/>
            <person name="Wang L."/>
            <person name="Mercier A."/>
            <person name="Li F."/>
            <person name="Yang H."/>
            <person name="Xiang J."/>
        </authorList>
    </citation>
    <scope>NUCLEOTIDE SEQUENCE [LARGE SCALE GENOMIC DNA]</scope>
    <source>
        <strain evidence="1">Shaxun</strain>
        <tissue evidence="1">Muscle</tissue>
    </source>
</reference>
<comment type="caution">
    <text evidence="1">The sequence shown here is derived from an EMBL/GenBank/DDBJ whole genome shotgun (WGS) entry which is preliminary data.</text>
</comment>
<sequence length="175" mass="19913">MSIRKGHHHRSHTLWNCGILEAPSIMLIADSYIITLYMKVNTNLRKWLGEVLNRDGYNDRKPSTCDYDAEQFAGNHTPLLVIGTKMDQLDSHRQTSLQMSQIAEECLADEINLDCRTDAHLAPGTTNAVKLSRYFDKVRKLRYSTWVLEIISTNPSEIKGTGFNKETIHGNGYCL</sequence>
<dbReference type="OrthoDB" id="5914890at2759"/>
<evidence type="ECO:0000313" key="2">
    <source>
        <dbReference type="Proteomes" id="UP000230750"/>
    </source>
</evidence>
<proteinExistence type="predicted"/>
<dbReference type="EMBL" id="MRZV01000092">
    <property type="protein sequence ID" value="PIK59122.1"/>
    <property type="molecule type" value="Genomic_DNA"/>
</dbReference>
<evidence type="ECO:0000313" key="1">
    <source>
        <dbReference type="EMBL" id="PIK59122.1"/>
    </source>
</evidence>
<gene>
    <name evidence="1" type="ORF">BSL78_03927</name>
</gene>